<keyword evidence="7" id="KW-1133">Transmembrane helix</keyword>
<dbReference type="EMBL" id="JBHSSC010000042">
    <property type="protein sequence ID" value="MFC6181961.1"/>
    <property type="molecule type" value="Genomic_DNA"/>
</dbReference>
<reference evidence="10" key="1">
    <citation type="journal article" date="2019" name="Int. J. Syst. Evol. Microbiol.">
        <title>The Global Catalogue of Microorganisms (GCM) 10K type strain sequencing project: providing services to taxonomists for standard genome sequencing and annotation.</title>
        <authorList>
            <consortium name="The Broad Institute Genomics Platform"/>
            <consortium name="The Broad Institute Genome Sequencing Center for Infectious Disease"/>
            <person name="Wu L."/>
            <person name="Ma J."/>
        </authorList>
    </citation>
    <scope>NUCLEOTIDE SEQUENCE [LARGE SCALE GENOMIC DNA]</scope>
    <source>
        <strain evidence="10">CCM 8933</strain>
    </source>
</reference>
<keyword evidence="7" id="KW-0472">Membrane</keyword>
<keyword evidence="2 5" id="KW-0645">Protease</keyword>
<dbReference type="SUPFAM" id="SSF52096">
    <property type="entry name" value="ClpP/crotonase"/>
    <property type="match status" value="1"/>
</dbReference>
<dbReference type="SUPFAM" id="SSF50156">
    <property type="entry name" value="PDZ domain-like"/>
    <property type="match status" value="1"/>
</dbReference>
<evidence type="ECO:0000313" key="10">
    <source>
        <dbReference type="Proteomes" id="UP001596282"/>
    </source>
</evidence>
<dbReference type="InterPro" id="IPR001478">
    <property type="entry name" value="PDZ"/>
</dbReference>
<dbReference type="InterPro" id="IPR055210">
    <property type="entry name" value="CtpA/B_N"/>
</dbReference>
<dbReference type="Gene3D" id="3.90.226.10">
    <property type="entry name" value="2-enoyl-CoA Hydratase, Chain A, domain 1"/>
    <property type="match status" value="1"/>
</dbReference>
<evidence type="ECO:0000256" key="5">
    <source>
        <dbReference type="RuleBase" id="RU004404"/>
    </source>
</evidence>
<dbReference type="Gene3D" id="3.30.750.44">
    <property type="match status" value="1"/>
</dbReference>
<dbReference type="SUPFAM" id="SSF47090">
    <property type="entry name" value="PGBD-like"/>
    <property type="match status" value="1"/>
</dbReference>
<dbReference type="Pfam" id="PF22694">
    <property type="entry name" value="CtpB_N-like"/>
    <property type="match status" value="1"/>
</dbReference>
<evidence type="ECO:0000256" key="4">
    <source>
        <dbReference type="ARBA" id="ARBA00022825"/>
    </source>
</evidence>
<keyword evidence="3 5" id="KW-0378">Hydrolase</keyword>
<dbReference type="PROSITE" id="PS50106">
    <property type="entry name" value="PDZ"/>
    <property type="match status" value="1"/>
</dbReference>
<dbReference type="SMART" id="SM00228">
    <property type="entry name" value="PDZ"/>
    <property type="match status" value="1"/>
</dbReference>
<dbReference type="PANTHER" id="PTHR32060:SF30">
    <property type="entry name" value="CARBOXY-TERMINAL PROCESSING PROTEASE CTPA"/>
    <property type="match status" value="1"/>
</dbReference>
<feature type="domain" description="PDZ" evidence="8">
    <location>
        <begin position="127"/>
        <end position="195"/>
    </location>
</feature>
<feature type="region of interest" description="Disordered" evidence="6">
    <location>
        <begin position="1"/>
        <end position="31"/>
    </location>
</feature>
<evidence type="ECO:0000256" key="1">
    <source>
        <dbReference type="ARBA" id="ARBA00009179"/>
    </source>
</evidence>
<gene>
    <name evidence="9" type="ORF">ACFP5Y_12065</name>
</gene>
<dbReference type="InterPro" id="IPR036034">
    <property type="entry name" value="PDZ_sf"/>
</dbReference>
<dbReference type="RefSeq" id="WP_137627841.1">
    <property type="nucleotide sequence ID" value="NZ_BJDJ01000004.1"/>
</dbReference>
<keyword evidence="7" id="KW-0812">Transmembrane</keyword>
<dbReference type="SMART" id="SM00245">
    <property type="entry name" value="TSPc"/>
    <property type="match status" value="1"/>
</dbReference>
<dbReference type="InterPro" id="IPR036366">
    <property type="entry name" value="PGBDSf"/>
</dbReference>
<comment type="similarity">
    <text evidence="1 5">Belongs to the peptidase S41A family.</text>
</comment>
<dbReference type="InterPro" id="IPR036365">
    <property type="entry name" value="PGBD-like_sf"/>
</dbReference>
<evidence type="ECO:0000256" key="3">
    <source>
        <dbReference type="ARBA" id="ARBA00022801"/>
    </source>
</evidence>
<keyword evidence="10" id="KW-1185">Reference proteome</keyword>
<dbReference type="Pfam" id="PF03572">
    <property type="entry name" value="Peptidase_S41"/>
    <property type="match status" value="1"/>
</dbReference>
<organism evidence="9 10">
    <name type="scientific">Lactiplantibacillus daowaiensis</name>
    <dbReference type="NCBI Taxonomy" id="2559918"/>
    <lineage>
        <taxon>Bacteria</taxon>
        <taxon>Bacillati</taxon>
        <taxon>Bacillota</taxon>
        <taxon>Bacilli</taxon>
        <taxon>Lactobacillales</taxon>
        <taxon>Lactobacillaceae</taxon>
        <taxon>Lactiplantibacillus</taxon>
    </lineage>
</organism>
<keyword evidence="4 5" id="KW-0720">Serine protease</keyword>
<accession>A0ABW1S2L2</accession>
<dbReference type="CDD" id="cd07560">
    <property type="entry name" value="Peptidase_S41_CPP"/>
    <property type="match status" value="1"/>
</dbReference>
<name>A0ABW1S2L2_9LACO</name>
<dbReference type="CDD" id="cd06782">
    <property type="entry name" value="cpPDZ_CPP-like"/>
    <property type="match status" value="1"/>
</dbReference>
<dbReference type="PANTHER" id="PTHR32060">
    <property type="entry name" value="TAIL-SPECIFIC PROTEASE"/>
    <property type="match status" value="1"/>
</dbReference>
<dbReference type="Gene3D" id="1.10.101.10">
    <property type="entry name" value="PGBD-like superfamily/PGBD"/>
    <property type="match status" value="1"/>
</dbReference>
<dbReference type="Pfam" id="PF01471">
    <property type="entry name" value="PG_binding_1"/>
    <property type="match status" value="1"/>
</dbReference>
<dbReference type="InterPro" id="IPR005151">
    <property type="entry name" value="Tail-specific_protease"/>
</dbReference>
<dbReference type="Proteomes" id="UP001596282">
    <property type="component" value="Unassembled WGS sequence"/>
</dbReference>
<sequence>MPEEPTDKATTPTDESAKQADPNVNPHLKKQRPKRRVGLWTYIISIIVALGIGIGGTYWVLGRAVTQQISSMQQTSTAMKKIQSVYATISENYYKPVNANKLANGAINGMVNSLGDKFSEYMDKSETESLNDTIDSSFSGIGAQVQKSGNYIQIISPIAGTPAKKAGLKPKDIIKKVNGKSIAGKTLTQAVNLMRGKVGTTVELEVERAGKTFTVTLKRAKIPVTTVNYKMVGGKKKIGYITVSTFSTNTAKEFKTALKALDKKGAKKLIIDMRGNPGGLMTAALKMASMFLKNGKTIMQVQTRGSQAEKYVAGKKYDGGYKVTTPTTVLIDGGSASAAEIFSAALHQSAGIKLIGSQSYGKGTVQTVTSFSDKTEMKITVAKWLTPNGTWINKKGLTPTVKASEPSYASLTALSKTSDLKAGKVNTDVKTLQQYLKALGYFKGSANGYFGSTTTSAVKAYQKHAKLTANGRVNKQTLAKIETQLAQKISDNDNAYNTALKLAEK</sequence>
<dbReference type="InterPro" id="IPR029045">
    <property type="entry name" value="ClpP/crotonase-like_dom_sf"/>
</dbReference>
<evidence type="ECO:0000256" key="7">
    <source>
        <dbReference type="SAM" id="Phobius"/>
    </source>
</evidence>
<dbReference type="InterPro" id="IPR002477">
    <property type="entry name" value="Peptidoglycan-bd-like"/>
</dbReference>
<dbReference type="Gene3D" id="2.30.42.10">
    <property type="match status" value="1"/>
</dbReference>
<dbReference type="InterPro" id="IPR004447">
    <property type="entry name" value="Peptidase_S41A"/>
</dbReference>
<proteinExistence type="inferred from homology"/>
<comment type="caution">
    <text evidence="9">The sequence shown here is derived from an EMBL/GenBank/DDBJ whole genome shotgun (WGS) entry which is preliminary data.</text>
</comment>
<evidence type="ECO:0000256" key="2">
    <source>
        <dbReference type="ARBA" id="ARBA00022670"/>
    </source>
</evidence>
<evidence type="ECO:0000313" key="9">
    <source>
        <dbReference type="EMBL" id="MFC6181961.1"/>
    </source>
</evidence>
<dbReference type="NCBIfam" id="TIGR00225">
    <property type="entry name" value="prc"/>
    <property type="match status" value="1"/>
</dbReference>
<feature type="transmembrane region" description="Helical" evidence="7">
    <location>
        <begin position="39"/>
        <end position="61"/>
    </location>
</feature>
<protein>
    <submittedName>
        <fullName evidence="9">S41 family peptidase</fullName>
    </submittedName>
</protein>
<evidence type="ECO:0000256" key="6">
    <source>
        <dbReference type="SAM" id="MobiDB-lite"/>
    </source>
</evidence>
<dbReference type="Pfam" id="PF13180">
    <property type="entry name" value="PDZ_2"/>
    <property type="match status" value="1"/>
</dbReference>
<evidence type="ECO:0000259" key="8">
    <source>
        <dbReference type="PROSITE" id="PS50106"/>
    </source>
</evidence>